<dbReference type="Gene3D" id="3.40.50.1000">
    <property type="entry name" value="HAD superfamily/HAD-like"/>
    <property type="match status" value="1"/>
</dbReference>
<feature type="transmembrane region" description="Helical" evidence="15">
    <location>
        <begin position="423"/>
        <end position="445"/>
    </location>
</feature>
<keyword evidence="13" id="KW-0406">Ion transport</keyword>
<dbReference type="CDD" id="cd00371">
    <property type="entry name" value="HMA"/>
    <property type="match status" value="1"/>
</dbReference>
<dbReference type="GO" id="GO:0043682">
    <property type="term" value="F:P-type divalent copper transporter activity"/>
    <property type="evidence" value="ECO:0007669"/>
    <property type="project" value="TreeGrafter"/>
</dbReference>
<evidence type="ECO:0000256" key="11">
    <source>
        <dbReference type="ARBA" id="ARBA00022967"/>
    </source>
</evidence>
<evidence type="ECO:0000256" key="15">
    <source>
        <dbReference type="RuleBase" id="RU362081"/>
    </source>
</evidence>
<keyword evidence="11" id="KW-1278">Translocase</keyword>
<dbReference type="Gene3D" id="2.70.150.10">
    <property type="entry name" value="Calcium-transporting ATPase, cytoplasmic transduction domain A"/>
    <property type="match status" value="1"/>
</dbReference>
<dbReference type="Pfam" id="PF00122">
    <property type="entry name" value="E1-E2_ATPase"/>
    <property type="match status" value="1"/>
</dbReference>
<feature type="region of interest" description="Disordered" evidence="16">
    <location>
        <begin position="811"/>
        <end position="846"/>
    </location>
</feature>
<dbReference type="Gene3D" id="3.40.1110.10">
    <property type="entry name" value="Calcium-transporting ATPase, cytoplasmic domain N"/>
    <property type="match status" value="1"/>
</dbReference>
<organism evidence="18 19">
    <name type="scientific">Enhygromyxa salina</name>
    <dbReference type="NCBI Taxonomy" id="215803"/>
    <lineage>
        <taxon>Bacteria</taxon>
        <taxon>Pseudomonadati</taxon>
        <taxon>Myxococcota</taxon>
        <taxon>Polyangia</taxon>
        <taxon>Nannocystales</taxon>
        <taxon>Nannocystaceae</taxon>
        <taxon>Enhygromyxa</taxon>
    </lineage>
</organism>
<keyword evidence="14 15" id="KW-0472">Membrane</keyword>
<dbReference type="PRINTS" id="PR00120">
    <property type="entry name" value="HATPASE"/>
</dbReference>
<evidence type="ECO:0000313" key="18">
    <source>
        <dbReference type="EMBL" id="PRP96595.1"/>
    </source>
</evidence>
<dbReference type="SFLD" id="SFLDS00003">
    <property type="entry name" value="Haloacid_Dehalogenase"/>
    <property type="match status" value="1"/>
</dbReference>
<sequence length="846" mass="88706">MARATTPCAHCGLPAPAGAESEPAFCCRGCRTVWDLVHEAGLDNYYALRERLDAHAPPGSGQSSQAAEAPAYAHLDDPTVLAQVRVDDRPGTASLHCTGMHCAACVWLIERLPRVVDGLDSARVDFGSARVVLDWDPDVVALSRVAALFHRAGYELHAVDAQAEQTRRDDRRRELVRLAIAGASAGNVMLVSFALYAGALSGMEAHWSRFFEFAALILAIPAVAYGGLPFYRAAWAGLRARTLHIDLPIALGVLGGFVASVVATFTSGEVYFDSVSVLVFLLLIGRHVQRRGQQWALSQTDLIQLLVPARARRILADGRREDCSSNALAVGEHIEVRRGERIPADAQVLRGRASIDASSLTGESTPVSVEPGDAVLAGTIAVDGGCELEVRAVGAATRVGSLAARIMQADAVRAPIQRAVDRISGYFVATVLSLAVLGGLAWWLVDPSRVFSVVVALLVISCPCALGLATPVALALARARAARRGILLASAGALEALAKVETAVFDKTGTLTEGALEVHTATVIAPLDEAELAGLILAVERGSGHPVAQALRRWARARVDARPERAASSIEVLVGKGRAAVFDAADGRPRAQVRIGNLAWLDHRELFGDDLTQALSTGKTPVLVELDDRPVAMLALADTVRPDAAVALDRLRALGLQLAIRSGDHPAAVGAVARELGIEDFAGAMTPEAKARTLARLPAAAMIGDGVNDAPAMRAASVGVAVRGGAEVALRTADVHLAEPGLAEVAELFEGARRTMAIIRRNLGFSLGYNLVFASLALAGLVGPLAAALLMPASSLTVVLSSALSRSFDDRRAGAKRTRSEPRELFGSGSIAGCDSLARPGASSAN</sequence>
<dbReference type="SUPFAM" id="SSF56784">
    <property type="entry name" value="HAD-like"/>
    <property type="match status" value="1"/>
</dbReference>
<evidence type="ECO:0000256" key="3">
    <source>
        <dbReference type="ARBA" id="ARBA00022448"/>
    </source>
</evidence>
<feature type="transmembrane region" description="Helical" evidence="15">
    <location>
        <begin position="210"/>
        <end position="231"/>
    </location>
</feature>
<keyword evidence="7 15" id="KW-0479">Metal-binding</keyword>
<dbReference type="EC" id="3.6.3.54" evidence="18"/>
<accession>A0A2S9XUQ6</accession>
<evidence type="ECO:0000256" key="9">
    <source>
        <dbReference type="ARBA" id="ARBA00022840"/>
    </source>
</evidence>
<dbReference type="Pfam" id="PF00403">
    <property type="entry name" value="HMA"/>
    <property type="match status" value="1"/>
</dbReference>
<dbReference type="GO" id="GO:0005524">
    <property type="term" value="F:ATP binding"/>
    <property type="evidence" value="ECO:0007669"/>
    <property type="project" value="UniProtKB-UniRule"/>
</dbReference>
<name>A0A2S9XUQ6_9BACT</name>
<dbReference type="GO" id="GO:0055070">
    <property type="term" value="P:copper ion homeostasis"/>
    <property type="evidence" value="ECO:0007669"/>
    <property type="project" value="TreeGrafter"/>
</dbReference>
<dbReference type="InterPro" id="IPR044492">
    <property type="entry name" value="P_typ_ATPase_HD_dom"/>
</dbReference>
<dbReference type="GO" id="GO:0005886">
    <property type="term" value="C:plasma membrane"/>
    <property type="evidence" value="ECO:0007669"/>
    <property type="project" value="UniProtKB-SubCell"/>
</dbReference>
<dbReference type="InterPro" id="IPR008250">
    <property type="entry name" value="ATPase_P-typ_transduc_dom_A_sf"/>
</dbReference>
<keyword evidence="8 15" id="KW-0547">Nucleotide-binding</keyword>
<dbReference type="PANTHER" id="PTHR43520">
    <property type="entry name" value="ATP7, ISOFORM B"/>
    <property type="match status" value="1"/>
</dbReference>
<dbReference type="NCBIfam" id="TIGR01494">
    <property type="entry name" value="ATPase_P-type"/>
    <property type="match status" value="1"/>
</dbReference>
<dbReference type="SUPFAM" id="SSF81653">
    <property type="entry name" value="Calcium ATPase, transduction domain A"/>
    <property type="match status" value="1"/>
</dbReference>
<evidence type="ECO:0000256" key="7">
    <source>
        <dbReference type="ARBA" id="ARBA00022723"/>
    </source>
</evidence>
<dbReference type="InterPro" id="IPR001757">
    <property type="entry name" value="P_typ_ATPase"/>
</dbReference>
<dbReference type="EMBL" id="PVNK01000165">
    <property type="protein sequence ID" value="PRP96595.1"/>
    <property type="molecule type" value="Genomic_DNA"/>
</dbReference>
<comment type="caution">
    <text evidence="18">The sequence shown here is derived from an EMBL/GenBank/DDBJ whole genome shotgun (WGS) entry which is preliminary data.</text>
</comment>
<dbReference type="InterPro" id="IPR023214">
    <property type="entry name" value="HAD_sf"/>
</dbReference>
<keyword evidence="5" id="KW-0597">Phosphoprotein</keyword>
<keyword evidence="9 15" id="KW-0067">ATP-binding</keyword>
<reference evidence="18 19" key="1">
    <citation type="submission" date="2018-03" db="EMBL/GenBank/DDBJ databases">
        <title>Draft Genome Sequences of the Obligatory Marine Myxobacteria Enhygromyxa salina SWB005.</title>
        <authorList>
            <person name="Poehlein A."/>
            <person name="Moghaddam J.A."/>
            <person name="Harms H."/>
            <person name="Alanjari M."/>
            <person name="Koenig G.M."/>
            <person name="Daniel R."/>
            <person name="Schaeberle T.F."/>
        </authorList>
    </citation>
    <scope>NUCLEOTIDE SEQUENCE [LARGE SCALE GENOMIC DNA]</scope>
    <source>
        <strain evidence="18 19">SWB005</strain>
    </source>
</reference>
<feature type="transmembrane region" description="Helical" evidence="15">
    <location>
        <begin position="763"/>
        <end position="783"/>
    </location>
</feature>
<keyword evidence="10" id="KW-0460">Magnesium</keyword>
<dbReference type="GO" id="GO:0016887">
    <property type="term" value="F:ATP hydrolysis activity"/>
    <property type="evidence" value="ECO:0007669"/>
    <property type="project" value="InterPro"/>
</dbReference>
<dbReference type="Gene3D" id="3.30.70.100">
    <property type="match status" value="1"/>
</dbReference>
<gene>
    <name evidence="18" type="primary">copA</name>
    <name evidence="18" type="ORF">ENSA5_36710</name>
</gene>
<dbReference type="InterPro" id="IPR023298">
    <property type="entry name" value="ATPase_P-typ_TM_dom_sf"/>
</dbReference>
<keyword evidence="4 15" id="KW-1003">Cell membrane</keyword>
<feature type="transmembrane region" description="Helical" evidence="15">
    <location>
        <begin position="271"/>
        <end position="288"/>
    </location>
</feature>
<evidence type="ECO:0000256" key="8">
    <source>
        <dbReference type="ARBA" id="ARBA00022741"/>
    </source>
</evidence>
<dbReference type="PROSITE" id="PS00154">
    <property type="entry name" value="ATPASE_E1_E2"/>
    <property type="match status" value="1"/>
</dbReference>
<evidence type="ECO:0000256" key="14">
    <source>
        <dbReference type="ARBA" id="ARBA00023136"/>
    </source>
</evidence>
<dbReference type="PANTHER" id="PTHR43520:SF5">
    <property type="entry name" value="CATION-TRANSPORTING P-TYPE ATPASE-RELATED"/>
    <property type="match status" value="1"/>
</dbReference>
<keyword evidence="6 15" id="KW-0812">Transmembrane</keyword>
<dbReference type="InterPro" id="IPR006121">
    <property type="entry name" value="HMA_dom"/>
</dbReference>
<comment type="subcellular location">
    <subcellularLocation>
        <location evidence="1">Cell membrane</location>
        <topology evidence="1">Multi-pass membrane protein</topology>
    </subcellularLocation>
</comment>
<dbReference type="SFLD" id="SFLDG00002">
    <property type="entry name" value="C1.7:_P-type_atpase_like"/>
    <property type="match status" value="1"/>
</dbReference>
<evidence type="ECO:0000256" key="6">
    <source>
        <dbReference type="ARBA" id="ARBA00022692"/>
    </source>
</evidence>
<dbReference type="AlphaFoldDB" id="A0A2S9XUQ6"/>
<proteinExistence type="inferred from homology"/>
<evidence type="ECO:0000256" key="4">
    <source>
        <dbReference type="ARBA" id="ARBA00022475"/>
    </source>
</evidence>
<dbReference type="InterPro" id="IPR021993">
    <property type="entry name" value="ATPase-cat-bd"/>
</dbReference>
<feature type="transmembrane region" description="Helical" evidence="15">
    <location>
        <begin position="243"/>
        <end position="265"/>
    </location>
</feature>
<dbReference type="PROSITE" id="PS50846">
    <property type="entry name" value="HMA_2"/>
    <property type="match status" value="1"/>
</dbReference>
<keyword evidence="19" id="KW-1185">Reference proteome</keyword>
<dbReference type="InterPro" id="IPR036163">
    <property type="entry name" value="HMA_dom_sf"/>
</dbReference>
<dbReference type="GO" id="GO:0005507">
    <property type="term" value="F:copper ion binding"/>
    <property type="evidence" value="ECO:0007669"/>
    <property type="project" value="TreeGrafter"/>
</dbReference>
<keyword evidence="12 15" id="KW-1133">Transmembrane helix</keyword>
<protein>
    <submittedName>
        <fullName evidence="18">Copper-exporting P-type ATPase A</fullName>
        <ecNumber evidence="18">3.6.3.54</ecNumber>
    </submittedName>
</protein>
<evidence type="ECO:0000256" key="13">
    <source>
        <dbReference type="ARBA" id="ARBA00023065"/>
    </source>
</evidence>
<comment type="similarity">
    <text evidence="2 15">Belongs to the cation transport ATPase (P-type) (TC 3.A.3) family. Type IB subfamily.</text>
</comment>
<dbReference type="Proteomes" id="UP000237968">
    <property type="component" value="Unassembled WGS sequence"/>
</dbReference>
<dbReference type="RefSeq" id="WP_146155848.1">
    <property type="nucleotide sequence ID" value="NZ_PVNK01000165.1"/>
</dbReference>
<dbReference type="SFLD" id="SFLDF00027">
    <property type="entry name" value="p-type_atpase"/>
    <property type="match status" value="1"/>
</dbReference>
<keyword evidence="18" id="KW-0378">Hydrolase</keyword>
<evidence type="ECO:0000256" key="5">
    <source>
        <dbReference type="ARBA" id="ARBA00022553"/>
    </source>
</evidence>
<dbReference type="InterPro" id="IPR036412">
    <property type="entry name" value="HAD-like_sf"/>
</dbReference>
<evidence type="ECO:0000256" key="1">
    <source>
        <dbReference type="ARBA" id="ARBA00004651"/>
    </source>
</evidence>
<dbReference type="SUPFAM" id="SSF81665">
    <property type="entry name" value="Calcium ATPase, transmembrane domain M"/>
    <property type="match status" value="1"/>
</dbReference>
<dbReference type="InterPro" id="IPR027256">
    <property type="entry name" value="P-typ_ATPase_IB"/>
</dbReference>
<feature type="transmembrane region" description="Helical" evidence="15">
    <location>
        <begin position="175"/>
        <end position="198"/>
    </location>
</feature>
<evidence type="ECO:0000313" key="19">
    <source>
        <dbReference type="Proteomes" id="UP000237968"/>
    </source>
</evidence>
<dbReference type="InterPro" id="IPR023299">
    <property type="entry name" value="ATPase_P-typ_cyto_dom_N"/>
</dbReference>
<dbReference type="Pfam" id="PF12156">
    <property type="entry name" value="ATPase-cat_bd"/>
    <property type="match status" value="1"/>
</dbReference>
<keyword evidence="3" id="KW-0813">Transport</keyword>
<feature type="compositionally biased region" description="Basic and acidic residues" evidence="16">
    <location>
        <begin position="811"/>
        <end position="824"/>
    </location>
</feature>
<dbReference type="PRINTS" id="PR00119">
    <property type="entry name" value="CATATPASE"/>
</dbReference>
<evidence type="ECO:0000256" key="2">
    <source>
        <dbReference type="ARBA" id="ARBA00006024"/>
    </source>
</evidence>
<evidence type="ECO:0000256" key="10">
    <source>
        <dbReference type="ARBA" id="ARBA00022842"/>
    </source>
</evidence>
<dbReference type="NCBIfam" id="TIGR01511">
    <property type="entry name" value="ATPase-IB1_Cu"/>
    <property type="match status" value="1"/>
</dbReference>
<feature type="domain" description="HMA" evidence="17">
    <location>
        <begin position="91"/>
        <end position="157"/>
    </location>
</feature>
<dbReference type="OrthoDB" id="9759222at2"/>
<dbReference type="InterPro" id="IPR059000">
    <property type="entry name" value="ATPase_P-type_domA"/>
</dbReference>
<feature type="transmembrane region" description="Helical" evidence="15">
    <location>
        <begin position="789"/>
        <end position="808"/>
    </location>
</feature>
<evidence type="ECO:0000256" key="12">
    <source>
        <dbReference type="ARBA" id="ARBA00022989"/>
    </source>
</evidence>
<evidence type="ECO:0000256" key="16">
    <source>
        <dbReference type="SAM" id="MobiDB-lite"/>
    </source>
</evidence>
<evidence type="ECO:0000259" key="17">
    <source>
        <dbReference type="PROSITE" id="PS50846"/>
    </source>
</evidence>
<feature type="transmembrane region" description="Helical" evidence="15">
    <location>
        <begin position="451"/>
        <end position="477"/>
    </location>
</feature>
<dbReference type="InterPro" id="IPR018303">
    <property type="entry name" value="ATPase_P-typ_P_site"/>
</dbReference>
<dbReference type="Pfam" id="PF00702">
    <property type="entry name" value="Hydrolase"/>
    <property type="match status" value="1"/>
</dbReference>
<dbReference type="SUPFAM" id="SSF55008">
    <property type="entry name" value="HMA, heavy metal-associated domain"/>
    <property type="match status" value="1"/>
</dbReference>
<dbReference type="NCBIfam" id="TIGR01525">
    <property type="entry name" value="ATPase-IB_hvy"/>
    <property type="match status" value="1"/>
</dbReference>